<dbReference type="SUPFAM" id="SSF57716">
    <property type="entry name" value="Glucocorticoid receptor-like (DNA-binding domain)"/>
    <property type="match status" value="1"/>
</dbReference>
<sequence>MGRKCKANFCENYQDKIPKKTFFLFPKELERCQKWVGFCRSSEIDKLFSKNGTSGLRCRKICSDHFDSNDFVNKMRRSQGLRKTAVPSRKEVLRSIVDVSTATKPAGHVDSEQDEMYEVDGLVKEYRSRVSIAPNVPAGQVDSKQNDEMIEQYLAYAAVAANERADEVDLVEDEVNGEYLAYEQADQVDLEENEMDEEYLAYVPHMRQTSELNK</sequence>
<accession>A0ABD1D3M2</accession>
<keyword evidence="6" id="KW-0805">Transcription regulation</keyword>
<evidence type="ECO:0000256" key="6">
    <source>
        <dbReference type="ARBA" id="ARBA00023015"/>
    </source>
</evidence>
<evidence type="ECO:0000256" key="8">
    <source>
        <dbReference type="ARBA" id="ARBA00023125"/>
    </source>
</evidence>
<dbReference type="AlphaFoldDB" id="A0ABD1D3M2"/>
<dbReference type="Proteomes" id="UP001562425">
    <property type="component" value="Unassembled WGS sequence"/>
</dbReference>
<evidence type="ECO:0000256" key="4">
    <source>
        <dbReference type="ARBA" id="ARBA00022771"/>
    </source>
</evidence>
<gene>
    <name evidence="14" type="ORF">pipiens_012106</name>
</gene>
<evidence type="ECO:0000256" key="2">
    <source>
        <dbReference type="ARBA" id="ARBA00006177"/>
    </source>
</evidence>
<evidence type="ECO:0000256" key="5">
    <source>
        <dbReference type="ARBA" id="ARBA00022833"/>
    </source>
</evidence>
<evidence type="ECO:0000313" key="15">
    <source>
        <dbReference type="Proteomes" id="UP001562425"/>
    </source>
</evidence>
<keyword evidence="7" id="KW-0175">Coiled coil</keyword>
<comment type="similarity">
    <text evidence="2">Belongs to the THAP1 family.</text>
</comment>
<comment type="caution">
    <text evidence="14">The sequence shown here is derived from an EMBL/GenBank/DDBJ whole genome shotgun (WGS) entry which is preliminary data.</text>
</comment>
<dbReference type="GO" id="GO:0003677">
    <property type="term" value="F:DNA binding"/>
    <property type="evidence" value="ECO:0007669"/>
    <property type="project" value="UniProtKB-UniRule"/>
</dbReference>
<name>A0ABD1D3M2_CULPP</name>
<evidence type="ECO:0000313" key="14">
    <source>
        <dbReference type="EMBL" id="KAL1392937.1"/>
    </source>
</evidence>
<evidence type="ECO:0000256" key="3">
    <source>
        <dbReference type="ARBA" id="ARBA00022723"/>
    </source>
</evidence>
<dbReference type="PROSITE" id="PS50950">
    <property type="entry name" value="ZF_THAP"/>
    <property type="match status" value="1"/>
</dbReference>
<dbReference type="SMART" id="SM00980">
    <property type="entry name" value="THAP"/>
    <property type="match status" value="1"/>
</dbReference>
<keyword evidence="8 12" id="KW-0238">DNA-binding</keyword>
<dbReference type="EMBL" id="JBEHCU010007704">
    <property type="protein sequence ID" value="KAL1392937.1"/>
    <property type="molecule type" value="Genomic_DNA"/>
</dbReference>
<evidence type="ECO:0000256" key="10">
    <source>
        <dbReference type="ARBA" id="ARBA00023242"/>
    </source>
</evidence>
<evidence type="ECO:0000256" key="7">
    <source>
        <dbReference type="ARBA" id="ARBA00023054"/>
    </source>
</evidence>
<evidence type="ECO:0000256" key="1">
    <source>
        <dbReference type="ARBA" id="ARBA00004642"/>
    </source>
</evidence>
<keyword evidence="15" id="KW-1185">Reference proteome</keyword>
<reference evidence="14 15" key="1">
    <citation type="submission" date="2024-05" db="EMBL/GenBank/DDBJ databases">
        <title>Culex pipiens pipiens assembly and annotation.</title>
        <authorList>
            <person name="Alout H."/>
            <person name="Durand T."/>
        </authorList>
    </citation>
    <scope>NUCLEOTIDE SEQUENCE [LARGE SCALE GENOMIC DNA]</scope>
    <source>
        <strain evidence="14">HA-2024</strain>
        <tissue evidence="14">Whole body</tissue>
    </source>
</reference>
<comment type="subcellular location">
    <subcellularLocation>
        <location evidence="1">Nucleus</location>
        <location evidence="1">Nucleoplasm</location>
    </subcellularLocation>
</comment>
<evidence type="ECO:0000259" key="13">
    <source>
        <dbReference type="PROSITE" id="PS50950"/>
    </source>
</evidence>
<evidence type="ECO:0000256" key="11">
    <source>
        <dbReference type="ARBA" id="ARBA00023306"/>
    </source>
</evidence>
<evidence type="ECO:0000256" key="9">
    <source>
        <dbReference type="ARBA" id="ARBA00023163"/>
    </source>
</evidence>
<dbReference type="GO" id="GO:0005654">
    <property type="term" value="C:nucleoplasm"/>
    <property type="evidence" value="ECO:0007669"/>
    <property type="project" value="UniProtKB-SubCell"/>
</dbReference>
<keyword evidence="3" id="KW-0479">Metal-binding</keyword>
<dbReference type="GO" id="GO:0008270">
    <property type="term" value="F:zinc ion binding"/>
    <property type="evidence" value="ECO:0007669"/>
    <property type="project" value="UniProtKB-KW"/>
</dbReference>
<dbReference type="InterPro" id="IPR006612">
    <property type="entry name" value="THAP_Znf"/>
</dbReference>
<keyword evidence="9" id="KW-0804">Transcription</keyword>
<dbReference type="PANTHER" id="PTHR46600:SF1">
    <property type="entry name" value="THAP DOMAIN-CONTAINING PROTEIN 1"/>
    <property type="match status" value="1"/>
</dbReference>
<dbReference type="Pfam" id="PF05485">
    <property type="entry name" value="THAP"/>
    <property type="match status" value="1"/>
</dbReference>
<feature type="domain" description="THAP-type" evidence="13">
    <location>
        <begin position="1"/>
        <end position="90"/>
    </location>
</feature>
<organism evidence="14 15">
    <name type="scientific">Culex pipiens pipiens</name>
    <name type="common">Northern house mosquito</name>
    <dbReference type="NCBI Taxonomy" id="38569"/>
    <lineage>
        <taxon>Eukaryota</taxon>
        <taxon>Metazoa</taxon>
        <taxon>Ecdysozoa</taxon>
        <taxon>Arthropoda</taxon>
        <taxon>Hexapoda</taxon>
        <taxon>Insecta</taxon>
        <taxon>Pterygota</taxon>
        <taxon>Neoptera</taxon>
        <taxon>Endopterygota</taxon>
        <taxon>Diptera</taxon>
        <taxon>Nematocera</taxon>
        <taxon>Culicoidea</taxon>
        <taxon>Culicidae</taxon>
        <taxon>Culicinae</taxon>
        <taxon>Culicini</taxon>
        <taxon>Culex</taxon>
        <taxon>Culex</taxon>
    </lineage>
</organism>
<dbReference type="PANTHER" id="PTHR46600">
    <property type="entry name" value="THAP DOMAIN-CONTAINING"/>
    <property type="match status" value="1"/>
</dbReference>
<dbReference type="SMART" id="SM00692">
    <property type="entry name" value="DM3"/>
    <property type="match status" value="1"/>
</dbReference>
<dbReference type="InterPro" id="IPR026516">
    <property type="entry name" value="THAP1/10"/>
</dbReference>
<proteinExistence type="inferred from homology"/>
<keyword evidence="4 12" id="KW-0863">Zinc-finger</keyword>
<keyword evidence="11" id="KW-0131">Cell cycle</keyword>
<protein>
    <recommendedName>
        <fullName evidence="13">THAP-type domain-containing protein</fullName>
    </recommendedName>
</protein>
<keyword evidence="5" id="KW-0862">Zinc</keyword>
<keyword evidence="10" id="KW-0539">Nucleus</keyword>
<evidence type="ECO:0000256" key="12">
    <source>
        <dbReference type="PROSITE-ProRule" id="PRU00309"/>
    </source>
</evidence>